<name>A0A6H0X623_9CAUD</name>
<evidence type="ECO:0000313" key="1">
    <source>
        <dbReference type="EMBL" id="QIW89759.1"/>
    </source>
</evidence>
<dbReference type="EMBL" id="MT254578">
    <property type="protein sequence ID" value="QIW89759.1"/>
    <property type="molecule type" value="Genomic_DNA"/>
</dbReference>
<dbReference type="Proteomes" id="UP000503405">
    <property type="component" value="Segment"/>
</dbReference>
<evidence type="ECO:0000313" key="2">
    <source>
        <dbReference type="Proteomes" id="UP000503405"/>
    </source>
</evidence>
<dbReference type="InterPro" id="IPR010982">
    <property type="entry name" value="Lambda_DNA-bd_dom_sf"/>
</dbReference>
<proteinExistence type="predicted"/>
<dbReference type="GO" id="GO:0003677">
    <property type="term" value="F:DNA binding"/>
    <property type="evidence" value="ECO:0007669"/>
    <property type="project" value="InterPro"/>
</dbReference>
<accession>A0A6H0X623</accession>
<organism evidence="1 2">
    <name type="scientific">Bacillus phage Izhevsk</name>
    <dbReference type="NCBI Taxonomy" id="2724322"/>
    <lineage>
        <taxon>Viruses</taxon>
        <taxon>Duplodnaviria</taxon>
        <taxon>Heunggongvirae</taxon>
        <taxon>Uroviricota</taxon>
        <taxon>Caudoviricetes</taxon>
        <taxon>Joanripponvirinae</taxon>
        <taxon>Tsamsavirus</taxon>
        <taxon>Tsamsavirus izhevsk</taxon>
    </lineage>
</organism>
<dbReference type="Gene3D" id="1.10.260.40">
    <property type="entry name" value="lambda repressor-like DNA-binding domains"/>
    <property type="match status" value="1"/>
</dbReference>
<keyword evidence="2" id="KW-1185">Reference proteome</keyword>
<reference evidence="1 2" key="1">
    <citation type="submission" date="2020-03" db="EMBL/GenBank/DDBJ databases">
        <authorList>
            <person name="Skorynina A."/>
            <person name="Kazantseva O."/>
            <person name="Baycher S."/>
            <person name="Piligrimova E."/>
            <person name="Kuliabin V."/>
            <person name="Shadrin A."/>
        </authorList>
    </citation>
    <scope>NUCLEOTIDE SEQUENCE [LARGE SCALE GENOMIC DNA]</scope>
</reference>
<gene>
    <name evidence="1" type="ORF">Izhevsk_78</name>
</gene>
<protein>
    <submittedName>
        <fullName evidence="1">HTH domain-containing XRE family protein</fullName>
    </submittedName>
</protein>
<sequence length="87" mass="9859">MKVKNRYQITNKLDSYIVRETGRRMAETGAKVTKGKIMEEIAVHSGVGLESVKLINRNVSQPSLVVALRMADYFDTKVENIFDVLED</sequence>
<dbReference type="SUPFAM" id="SSF47413">
    <property type="entry name" value="lambda repressor-like DNA-binding domains"/>
    <property type="match status" value="1"/>
</dbReference>